<dbReference type="Gene3D" id="2.30.30.380">
    <property type="entry name" value="Zn-finger domain of Sec23/24"/>
    <property type="match status" value="1"/>
</dbReference>
<keyword evidence="4" id="KW-0963">Cytoplasm</keyword>
<keyword evidence="7" id="KW-1185">Reference proteome</keyword>
<comment type="caution">
    <text evidence="6">The sequence shown here is derived from an EMBL/GenBank/DDBJ whole genome shotgun (WGS) entry which is preliminary data.</text>
</comment>
<comment type="similarity">
    <text evidence="1 4">Belongs to the VPS36 family.</text>
</comment>
<organism evidence="6 7">
    <name type="scientific">Wickerhamomyces ciferrii (strain ATCC 14091 / BCRC 22168 / CBS 111 / JCM 3599 / NBRC 0793 / NRRL Y-1031 F-60-10)</name>
    <name type="common">Yeast</name>
    <name type="synonym">Pichia ciferrii</name>
    <dbReference type="NCBI Taxonomy" id="1206466"/>
    <lineage>
        <taxon>Eukaryota</taxon>
        <taxon>Fungi</taxon>
        <taxon>Dikarya</taxon>
        <taxon>Ascomycota</taxon>
        <taxon>Saccharomycotina</taxon>
        <taxon>Saccharomycetes</taxon>
        <taxon>Phaffomycetales</taxon>
        <taxon>Wickerhamomycetaceae</taxon>
        <taxon>Wickerhamomyces</taxon>
    </lineage>
</organism>
<sequence>MGQLPYWHSVELSAGSRPVLRENEVDLLVENNIGLYQGKSKILNRQNGRLYLTSQRLIYIDNLNAKEYSVSIEHLDIDRLEYTQKFLRSSPKITIFLKKYHRKDKTKSSKETPKYKTIPWICPICSYSNSVTSQINPNNQDYLPVCETCGIKSTPEIIQDALDSTRSSITAEPSSKIPNEVFNASNSAPSQISCPTCTFLNHPSLRNCELCGTILPLNKVNNKSQDENQLFDDRIKIETESSDGLDENKAIQPFIKISFHKTGDKFFFTKLQETLEKFKWERVVNSGNVNKDAKKVTNSSSSNDSSRLVSANNSTIGFGIHKLAQQEEIKTKKNELIINSSLDDLQALLNKANEILELTESFKKINPQDGQPKITNINQVTKNLLNESNDSTSQKLYLQEISRQLSDFLINDRILEEEGGIITMIDLYALYNRGRVGINLISPEELYKSCEYFHQLNLPLVLKKINNVQVVQDVKFNTDTKIIEDIKKFIINFGDEDLGSFKYSSVLKISDSFNWSLTITEEILKVGLDLGELVVDQQISGKFYYLNEFLELDSFDENRFNTIGEQKIIDDESNGNQSTDPTLETNDTTLQLPEVPKNQPFPEAPSHLVEFENKNSTKSSSLKQLEGLQF</sequence>
<dbReference type="InterPro" id="IPR037855">
    <property type="entry name" value="Vps36"/>
</dbReference>
<dbReference type="GO" id="GO:0043130">
    <property type="term" value="F:ubiquitin binding"/>
    <property type="evidence" value="ECO:0007669"/>
    <property type="project" value="UniProtKB-UniRule"/>
</dbReference>
<dbReference type="InterPro" id="IPR011993">
    <property type="entry name" value="PH-like_dom_sf"/>
</dbReference>
<dbReference type="GO" id="GO:0032266">
    <property type="term" value="F:phosphatidylinositol-3-phosphate binding"/>
    <property type="evidence" value="ECO:0007669"/>
    <property type="project" value="UniProtKB-UniRule"/>
</dbReference>
<feature type="domain" description="GLUE N-terminal" evidence="5">
    <location>
        <begin position="10"/>
        <end position="287"/>
    </location>
</feature>
<dbReference type="InterPro" id="IPR036390">
    <property type="entry name" value="WH_DNA-bd_sf"/>
</dbReference>
<dbReference type="Pfam" id="PF11605">
    <property type="entry name" value="Vps36_ESCRT-II"/>
    <property type="match status" value="1"/>
</dbReference>
<evidence type="ECO:0000256" key="1">
    <source>
        <dbReference type="ARBA" id="ARBA00009697"/>
    </source>
</evidence>
<comment type="subunit">
    <text evidence="4">Component of the endosomal sorting complex required for transport II (ESCRT-II).</text>
</comment>
<accession>K0KN35</accession>
<evidence type="ECO:0000313" key="7">
    <source>
        <dbReference type="Proteomes" id="UP000009328"/>
    </source>
</evidence>
<name>K0KN35_WICCF</name>
<dbReference type="PANTHER" id="PTHR13128">
    <property type="entry name" value="VACUOLAR PROTEIN-SORTING-ASSOCIATED PROTEIN 36"/>
    <property type="match status" value="1"/>
</dbReference>
<dbReference type="SUPFAM" id="SSF46785">
    <property type="entry name" value="Winged helix' DNA-binding domain"/>
    <property type="match status" value="1"/>
</dbReference>
<dbReference type="AlphaFoldDB" id="K0KN35"/>
<keyword evidence="3 4" id="KW-0653">Protein transport</keyword>
<dbReference type="CDD" id="cd13227">
    <property type="entry name" value="PH-GRAM-like_Vps36"/>
    <property type="match status" value="1"/>
</dbReference>
<reference evidence="6 7" key="1">
    <citation type="journal article" date="2012" name="Eukaryot. Cell">
        <title>Draft genome sequence of Wickerhamomyces ciferrii NRRL Y-1031 F-60-10.</title>
        <authorList>
            <person name="Schneider J."/>
            <person name="Andrea H."/>
            <person name="Blom J."/>
            <person name="Jaenicke S."/>
            <person name="Ruckert C."/>
            <person name="Schorsch C."/>
            <person name="Szczepanowski R."/>
            <person name="Farwick M."/>
            <person name="Goesmann A."/>
            <person name="Puhler A."/>
            <person name="Schaffer S."/>
            <person name="Tauch A."/>
            <person name="Kohler T."/>
            <person name="Brinkrolf K."/>
        </authorList>
    </citation>
    <scope>NUCLEOTIDE SEQUENCE [LARGE SCALE GENOMIC DNA]</scope>
    <source>
        <strain evidence="7">ATCC 14091 / BCRC 22168 / CBS 111 / JCM 3599 / NBRC 0793 / NRRL Y-1031 F-60-10</strain>
    </source>
</reference>
<dbReference type="PROSITE" id="PS51495">
    <property type="entry name" value="GLUE"/>
    <property type="match status" value="1"/>
</dbReference>
<proteinExistence type="inferred from homology"/>
<dbReference type="GO" id="GO:0031902">
    <property type="term" value="C:late endosome membrane"/>
    <property type="evidence" value="ECO:0007669"/>
    <property type="project" value="UniProtKB-UniRule"/>
</dbReference>
<evidence type="ECO:0000256" key="2">
    <source>
        <dbReference type="ARBA" id="ARBA00022448"/>
    </source>
</evidence>
<dbReference type="EMBL" id="CAIF01000048">
    <property type="protein sequence ID" value="CCH42543.1"/>
    <property type="molecule type" value="Genomic_DNA"/>
</dbReference>
<dbReference type="InterPro" id="IPR021648">
    <property type="entry name" value="GLUE_dom"/>
</dbReference>
<dbReference type="InterPro" id="IPR040608">
    <property type="entry name" value="Snf8/Vps36"/>
</dbReference>
<protein>
    <recommendedName>
        <fullName evidence="4">Vacuolar protein-sorting-associated protein 36</fullName>
    </recommendedName>
    <alternativeName>
        <fullName evidence="4">ESCRT-II complex subunit VPS36</fullName>
    </alternativeName>
</protein>
<dbReference type="SUPFAM" id="SSF90209">
    <property type="entry name" value="Ran binding protein zinc finger-like"/>
    <property type="match status" value="2"/>
</dbReference>
<keyword evidence="4" id="KW-0967">Endosome</keyword>
<dbReference type="FunCoup" id="K0KN35">
    <property type="interactions" value="83"/>
</dbReference>
<dbReference type="Pfam" id="PF16988">
    <property type="entry name" value="Vps36-NZF-N"/>
    <property type="match status" value="1"/>
</dbReference>
<dbReference type="eggNOG" id="KOG2760">
    <property type="taxonomic scope" value="Eukaryota"/>
</dbReference>
<dbReference type="Proteomes" id="UP000009328">
    <property type="component" value="Unassembled WGS sequence"/>
</dbReference>
<dbReference type="GO" id="GO:0043328">
    <property type="term" value="P:protein transport to vacuole involved in ubiquitin-dependent protein catabolic process via the multivesicular body sorting pathway"/>
    <property type="evidence" value="ECO:0007669"/>
    <property type="project" value="UniProtKB-UniRule"/>
</dbReference>
<dbReference type="PANTHER" id="PTHR13128:SF12">
    <property type="entry name" value="VACUOLAR PROTEIN-SORTING-ASSOCIATED PROTEIN 36"/>
    <property type="match status" value="1"/>
</dbReference>
<gene>
    <name evidence="6" type="ORF">BN7_2087</name>
</gene>
<dbReference type="Pfam" id="PF04157">
    <property type="entry name" value="EAP30"/>
    <property type="match status" value="1"/>
</dbReference>
<dbReference type="GO" id="GO:0000814">
    <property type="term" value="C:ESCRT II complex"/>
    <property type="evidence" value="ECO:0007669"/>
    <property type="project" value="UniProtKB-UniRule"/>
</dbReference>
<dbReference type="InterPro" id="IPR031558">
    <property type="entry name" value="Vps36-NZF-N"/>
</dbReference>
<evidence type="ECO:0000259" key="5">
    <source>
        <dbReference type="PROSITE" id="PS51495"/>
    </source>
</evidence>
<comment type="function">
    <text evidence="4">Component of the ESCRT-II complex (endosomal sorting complex required for transport II), which is required for multivesicular body (MVB) formation and sorting of endosomal cargo proteins into MVBs.</text>
</comment>
<dbReference type="InterPro" id="IPR036443">
    <property type="entry name" value="Znf_RanBP2_sf"/>
</dbReference>
<dbReference type="InterPro" id="IPR036388">
    <property type="entry name" value="WH-like_DNA-bd_sf"/>
</dbReference>
<dbReference type="Gene3D" id="1.10.10.10">
    <property type="entry name" value="Winged helix-like DNA-binding domain superfamily/Winged helix DNA-binding domain"/>
    <property type="match status" value="2"/>
</dbReference>
<dbReference type="InParanoid" id="K0KN35"/>
<evidence type="ECO:0000313" key="6">
    <source>
        <dbReference type="EMBL" id="CCH42543.1"/>
    </source>
</evidence>
<dbReference type="STRING" id="1206466.K0KN35"/>
<dbReference type="HOGENOM" id="CLU_015433_2_1_1"/>
<evidence type="ECO:0000256" key="3">
    <source>
        <dbReference type="ARBA" id="ARBA00022927"/>
    </source>
</evidence>
<comment type="subcellular location">
    <subcellularLocation>
        <location evidence="4">Cytoplasm</location>
    </subcellularLocation>
    <subcellularLocation>
        <location evidence="4">Endosome</location>
    </subcellularLocation>
</comment>
<dbReference type="Gene3D" id="2.30.29.30">
    <property type="entry name" value="Pleckstrin-homology domain (PH domain)/Phosphotyrosine-binding domain (PTB)"/>
    <property type="match status" value="1"/>
</dbReference>
<evidence type="ECO:0000256" key="4">
    <source>
        <dbReference type="RuleBase" id="RU367095"/>
    </source>
</evidence>
<dbReference type="SUPFAM" id="SSF50729">
    <property type="entry name" value="PH domain-like"/>
    <property type="match status" value="1"/>
</dbReference>
<keyword evidence="2 4" id="KW-0813">Transport</keyword>